<dbReference type="Proteomes" id="UP000011115">
    <property type="component" value="Unassembled WGS sequence"/>
</dbReference>
<dbReference type="PaxDb" id="4113-PGSC0003DMT400096399"/>
<dbReference type="HOGENOM" id="CLU_1436727_0_0_1"/>
<evidence type="ECO:0000313" key="2">
    <source>
        <dbReference type="Proteomes" id="UP000011115"/>
    </source>
</evidence>
<organism evidence="1 2">
    <name type="scientific">Solanum tuberosum</name>
    <name type="common">Potato</name>
    <dbReference type="NCBI Taxonomy" id="4113"/>
    <lineage>
        <taxon>Eukaryota</taxon>
        <taxon>Viridiplantae</taxon>
        <taxon>Streptophyta</taxon>
        <taxon>Embryophyta</taxon>
        <taxon>Tracheophyta</taxon>
        <taxon>Spermatophyta</taxon>
        <taxon>Magnoliopsida</taxon>
        <taxon>eudicotyledons</taxon>
        <taxon>Gunneridae</taxon>
        <taxon>Pentapetalae</taxon>
        <taxon>asterids</taxon>
        <taxon>lamiids</taxon>
        <taxon>Solanales</taxon>
        <taxon>Solanaceae</taxon>
        <taxon>Solanoideae</taxon>
        <taxon>Solaneae</taxon>
        <taxon>Solanum</taxon>
    </lineage>
</organism>
<dbReference type="Gramene" id="PGSC0003DMT400096399">
    <property type="protein sequence ID" value="PGSC0003DMT400096399"/>
    <property type="gene ID" value="PGSC0003DMG400045970"/>
</dbReference>
<proteinExistence type="predicted"/>
<dbReference type="AlphaFoldDB" id="M1DYC4"/>
<sequence length="189" mass="21039">MEDVNFLNFSMSGSNPVLGVLTMKPIVEFYYVGGVELQIIEKGRAIVSNLSILSSGLPLFQLERVKYGIYPLYSARESGFDKDQGLGIFRLVLKFERIQHRKVLNEVSSYVNQYTREDQIDVREDNIYGDLPDLEEMIAQSVIQTSLTEMSMAGPIGAGGTVDVTLGTDAQVQSTTPGIDASQMERLFR</sequence>
<protein>
    <submittedName>
        <fullName evidence="1">Uncharacterized protein</fullName>
    </submittedName>
</protein>
<accession>M1DYC4</accession>
<dbReference type="InParanoid" id="M1DYC4"/>
<reference evidence="1" key="2">
    <citation type="submission" date="2015-06" db="UniProtKB">
        <authorList>
            <consortium name="EnsemblPlants"/>
        </authorList>
    </citation>
    <scope>IDENTIFICATION</scope>
    <source>
        <strain evidence="1">DM1-3 516 R44</strain>
    </source>
</reference>
<reference evidence="2" key="1">
    <citation type="journal article" date="2011" name="Nature">
        <title>Genome sequence and analysis of the tuber crop potato.</title>
        <authorList>
            <consortium name="The Potato Genome Sequencing Consortium"/>
        </authorList>
    </citation>
    <scope>NUCLEOTIDE SEQUENCE [LARGE SCALE GENOMIC DNA]</scope>
    <source>
        <strain evidence="2">cv. DM1-3 516 R44</strain>
    </source>
</reference>
<evidence type="ECO:0000313" key="1">
    <source>
        <dbReference type="EnsemblPlants" id="PGSC0003DMT400096399"/>
    </source>
</evidence>
<name>M1DYC4_SOLTU</name>
<dbReference type="EnsemblPlants" id="PGSC0003DMT400096399">
    <property type="protein sequence ID" value="PGSC0003DMT400096399"/>
    <property type="gene ID" value="PGSC0003DMG400045970"/>
</dbReference>
<keyword evidence="2" id="KW-1185">Reference proteome</keyword>